<gene>
    <name evidence="1" type="ORF">HCT14_07585</name>
</gene>
<proteinExistence type="predicted"/>
<dbReference type="AlphaFoldDB" id="A0A968GBK1"/>
<reference evidence="1 2" key="1">
    <citation type="submission" date="2020-03" db="EMBL/GenBank/DDBJ databases">
        <title>Spirochaetal bacteria isolated from arthropods constitute a novel genus Entomospira genus novum within the order Spirochaetales.</title>
        <authorList>
            <person name="Grana-Miraglia L."/>
            <person name="Sikutova S."/>
            <person name="Fingerle V."/>
            <person name="Sing A."/>
            <person name="Castillo-Ramirez S."/>
            <person name="Margos G."/>
            <person name="Rudolf I."/>
        </authorList>
    </citation>
    <scope>NUCLEOTIDE SEQUENCE [LARGE SCALE GENOMIC DNA]</scope>
    <source>
        <strain evidence="1 2">BR193</strain>
    </source>
</reference>
<keyword evidence="2" id="KW-1185">Reference proteome</keyword>
<dbReference type="Proteomes" id="UP000711995">
    <property type="component" value="Unassembled WGS sequence"/>
</dbReference>
<protein>
    <submittedName>
        <fullName evidence="1">Uncharacterized protein</fullName>
    </submittedName>
</protein>
<dbReference type="SUPFAM" id="SSF141658">
    <property type="entry name" value="Bacteriophage trimeric proteins domain"/>
    <property type="match status" value="1"/>
</dbReference>
<evidence type="ECO:0000313" key="1">
    <source>
        <dbReference type="EMBL" id="NIZ41365.1"/>
    </source>
</evidence>
<evidence type="ECO:0000313" key="2">
    <source>
        <dbReference type="Proteomes" id="UP000711995"/>
    </source>
</evidence>
<accession>A0A968GBK1</accession>
<name>A0A968GBK1_9SPIO</name>
<comment type="caution">
    <text evidence="1">The sequence shown here is derived from an EMBL/GenBank/DDBJ whole genome shotgun (WGS) entry which is preliminary data.</text>
</comment>
<dbReference type="RefSeq" id="WP_167700982.1">
    <property type="nucleotide sequence ID" value="NZ_CP118175.1"/>
</dbReference>
<organism evidence="1 2">
    <name type="scientific">Entomospira entomophila</name>
    <dbReference type="NCBI Taxonomy" id="2719988"/>
    <lineage>
        <taxon>Bacteria</taxon>
        <taxon>Pseudomonadati</taxon>
        <taxon>Spirochaetota</taxon>
        <taxon>Spirochaetia</taxon>
        <taxon>Spirochaetales</taxon>
        <taxon>Spirochaetaceae</taxon>
        <taxon>Entomospira</taxon>
    </lineage>
</organism>
<sequence>MALIQMQNYIEDDEHQSISVELMASWQLWLSSHQSFIRVDSGSNSLHLRRGSFFALTDPFRWYRIVEEDFIITQSFLDVGGNLKENYTYYLYLIDDGHHGQFRISENREVPIGSEPNQVVQVARFRTQSGGIIVPTSLYDSQMQRAFEISHPLDSIIVQYPQEESPEEQMPFLKWQEISDQFAGDFFRVVGGNASKFNSGKQAESVPNVTGAFSTNGIGQYQYSSASGALTNPKGSVHAAGTVNNQFQGTPNIGFDASRSHQAYGRRNEVAPQNQSIRLWKRIG</sequence>
<dbReference type="EMBL" id="JAATLJ010000002">
    <property type="protein sequence ID" value="NIZ41365.1"/>
    <property type="molecule type" value="Genomic_DNA"/>
</dbReference>